<dbReference type="InterPro" id="IPR019734">
    <property type="entry name" value="TPR_rpt"/>
</dbReference>
<evidence type="ECO:0000256" key="3">
    <source>
        <dbReference type="PROSITE-ProRule" id="PRU00339"/>
    </source>
</evidence>
<evidence type="ECO:0000256" key="4">
    <source>
        <dbReference type="SAM" id="MobiDB-lite"/>
    </source>
</evidence>
<dbReference type="PROSITE" id="PS50293">
    <property type="entry name" value="TPR_REGION"/>
    <property type="match status" value="1"/>
</dbReference>
<dbReference type="PANTHER" id="PTHR16193">
    <property type="entry name" value="TETRATRICOPEPTIDE REPEAT PROTEIN 27"/>
    <property type="match status" value="1"/>
</dbReference>
<reference evidence="5" key="1">
    <citation type="submission" date="2022-08" db="EMBL/GenBank/DDBJ databases">
        <authorList>
            <person name="Gutierrez-Valencia J."/>
        </authorList>
    </citation>
    <scope>NUCLEOTIDE SEQUENCE</scope>
</reference>
<dbReference type="Proteomes" id="UP001154282">
    <property type="component" value="Unassembled WGS sequence"/>
</dbReference>
<dbReference type="PROSITE" id="PS50005">
    <property type="entry name" value="TPR"/>
    <property type="match status" value="1"/>
</dbReference>
<dbReference type="InterPro" id="IPR011990">
    <property type="entry name" value="TPR-like_helical_dom_sf"/>
</dbReference>
<keyword evidence="1" id="KW-0677">Repeat</keyword>
<feature type="repeat" description="TPR" evidence="3">
    <location>
        <begin position="611"/>
        <end position="644"/>
    </location>
</feature>
<keyword evidence="6" id="KW-1185">Reference proteome</keyword>
<protein>
    <recommendedName>
        <fullName evidence="7">Tetratricopeptide repeat protein 27 homolog</fullName>
    </recommendedName>
</protein>
<dbReference type="Pfam" id="PF13432">
    <property type="entry name" value="TPR_16"/>
    <property type="match status" value="1"/>
</dbReference>
<evidence type="ECO:0000313" key="6">
    <source>
        <dbReference type="Proteomes" id="UP001154282"/>
    </source>
</evidence>
<gene>
    <name evidence="5" type="ORF">LITE_LOCUS34349</name>
</gene>
<accession>A0AAV0NND6</accession>
<name>A0AAV0NND6_9ROSI</name>
<evidence type="ECO:0000256" key="1">
    <source>
        <dbReference type="ARBA" id="ARBA00022737"/>
    </source>
</evidence>
<sequence>MAEAGIPELPDPRREILRGYELRLLRCTYSCPSQPQSSPSSDIRLPTTKLHEPINQVLTFIENGNYFQALSLDIAAELFSFWFTGENEDDTNGRVCSELLANAERFIMNGTDSNDVEEIACRAFFVLCIAVAALFYFTQSNITGPLDEVSSLPIKFTEGKEEIDWESWACNQLMSEGADLLGKFSNLQYIVFAKILVMRTKDLLFEGNVSSTFGIGSISWWLSRVLLTEQRVLSEPSSSLFDMLQLYVGETLDHFGTVEKVINYWGDKLLDEEASAVVAIAHLETGIMQQLYGRVDSGRMHIDSAEVVAGLQLSVTGVLGYRTVHQVEPKAQKVLVSDRLSNGGTDSQSDITKDSLDLSKNEHSESCDILKKPKLVEVGGLGGAALLNPTQQAVILAHCIIIQQGSRQDELQNWDVAPFIEAIDSQPSSLFALQYFCDLLRVRWESTRSHTKFRAIEMMGKLVENLEKPFPEVAQRIPFCYVANIPTIPALKKEYGELLVSCGLIGEALRIFEGLELWDSLIYCNRLLGKKAAAVELIKMRLSEMPKDPRLWCSLGDVTIDDSFYEKALEVSNDKSTRAKRALARSAYNRGEYEKSKMLWESAMAANSLYPDGWFALGAAALKARDVDKAVDGFTRAVQLDPDNGEAWNNIACLHMIKKKSKESFIAFNEALKFKRDSWQMWENYGHVAMDVDNIWKALEAVQRVTDITSCKRIDVVLLERIMEEMERRTSKRPLSNEDNELTSQIGDSVCSSEAEGKSRETLQLLELLGKILQKIVKNVSRAEIWGLYARWHKIKGDLTMCSEAFLKQIRAYQGSDLWKDGDRFKKFAHASLELCKVYMDISSSTNSRRELSTAEMHLRNTIRQASSFSDTQEFQDLQACLDEVRAKLESHAVLAS</sequence>
<dbReference type="AlphaFoldDB" id="A0AAV0NND6"/>
<dbReference type="Gene3D" id="1.25.40.10">
    <property type="entry name" value="Tetratricopeptide repeat domain"/>
    <property type="match status" value="1"/>
</dbReference>
<dbReference type="PANTHER" id="PTHR16193:SF0">
    <property type="entry name" value="TETRATRICOPEPTIDE REPEAT PROTEIN 27"/>
    <property type="match status" value="1"/>
</dbReference>
<dbReference type="SMART" id="SM00028">
    <property type="entry name" value="TPR"/>
    <property type="match status" value="4"/>
</dbReference>
<feature type="region of interest" description="Disordered" evidence="4">
    <location>
        <begin position="338"/>
        <end position="357"/>
    </location>
</feature>
<evidence type="ECO:0000256" key="2">
    <source>
        <dbReference type="ARBA" id="ARBA00022803"/>
    </source>
</evidence>
<dbReference type="Pfam" id="PF13181">
    <property type="entry name" value="TPR_8"/>
    <property type="match status" value="1"/>
</dbReference>
<dbReference type="SUPFAM" id="SSF48452">
    <property type="entry name" value="TPR-like"/>
    <property type="match status" value="1"/>
</dbReference>
<organism evidence="5 6">
    <name type="scientific">Linum tenue</name>
    <dbReference type="NCBI Taxonomy" id="586396"/>
    <lineage>
        <taxon>Eukaryota</taxon>
        <taxon>Viridiplantae</taxon>
        <taxon>Streptophyta</taxon>
        <taxon>Embryophyta</taxon>
        <taxon>Tracheophyta</taxon>
        <taxon>Spermatophyta</taxon>
        <taxon>Magnoliopsida</taxon>
        <taxon>eudicotyledons</taxon>
        <taxon>Gunneridae</taxon>
        <taxon>Pentapetalae</taxon>
        <taxon>rosids</taxon>
        <taxon>fabids</taxon>
        <taxon>Malpighiales</taxon>
        <taxon>Linaceae</taxon>
        <taxon>Linum</taxon>
    </lineage>
</organism>
<evidence type="ECO:0008006" key="7">
    <source>
        <dbReference type="Google" id="ProtNLM"/>
    </source>
</evidence>
<comment type="caution">
    <text evidence="5">The sequence shown here is derived from an EMBL/GenBank/DDBJ whole genome shotgun (WGS) entry which is preliminary data.</text>
</comment>
<proteinExistence type="predicted"/>
<dbReference type="EMBL" id="CAMGYJ010000008">
    <property type="protein sequence ID" value="CAI0460138.1"/>
    <property type="molecule type" value="Genomic_DNA"/>
</dbReference>
<evidence type="ECO:0000313" key="5">
    <source>
        <dbReference type="EMBL" id="CAI0460138.1"/>
    </source>
</evidence>
<feature type="compositionally biased region" description="Polar residues" evidence="4">
    <location>
        <begin position="339"/>
        <end position="350"/>
    </location>
</feature>
<keyword evidence="2 3" id="KW-0802">TPR repeat</keyword>
<dbReference type="InterPro" id="IPR044244">
    <property type="entry name" value="TTC27/Emw1"/>
</dbReference>